<dbReference type="PANTHER" id="PTHR43798">
    <property type="entry name" value="MONOACYLGLYCEROL LIPASE"/>
    <property type="match status" value="1"/>
</dbReference>
<keyword evidence="1" id="KW-1133">Transmembrane helix</keyword>
<sequence>MIQIILYAIALTIAALVAFSFFIARRVARVFPPEGKFIDVGGDRVHYTDRGHGPAIVLVHGLCGNLRNFAYLDLERLAQSHRVIAIDRPGSGRSLRGAASTANIYAQARMVAQCIETLGLEKPLLVGHSLGGAIALAVGLNHPQAVRGLALIAPLTHTESTPPGAFSGLALTSPLVRRLVSWTLAIPLSILNSRKAIAMVFAPESMPKDFPFKGGGLLGLRPHVFYAASSDLVSAPEDLPDMERRYASMTVPVDVLYGRGDRILNVRRQGEALTHKLDRANLRIVEGGHMLPVTQPALTTAWVLEVAASAAEPAEALA</sequence>
<organism evidence="3 4">
    <name type="scientific">Ralstonia condita</name>
    <dbReference type="NCBI Taxonomy" id="3058600"/>
    <lineage>
        <taxon>Bacteria</taxon>
        <taxon>Pseudomonadati</taxon>
        <taxon>Pseudomonadota</taxon>
        <taxon>Betaproteobacteria</taxon>
        <taxon>Burkholderiales</taxon>
        <taxon>Burkholderiaceae</taxon>
        <taxon>Ralstonia</taxon>
    </lineage>
</organism>
<evidence type="ECO:0000259" key="2">
    <source>
        <dbReference type="Pfam" id="PF00561"/>
    </source>
</evidence>
<dbReference type="PRINTS" id="PR00111">
    <property type="entry name" value="ABHYDROLASE"/>
</dbReference>
<dbReference type="SUPFAM" id="SSF53474">
    <property type="entry name" value="alpha/beta-Hydrolases"/>
    <property type="match status" value="1"/>
</dbReference>
<comment type="caution">
    <text evidence="3">The sequence shown here is derived from an EMBL/GenBank/DDBJ whole genome shotgun (WGS) entry which is preliminary data.</text>
</comment>
<dbReference type="PANTHER" id="PTHR43798:SF33">
    <property type="entry name" value="HYDROLASE, PUTATIVE (AFU_ORTHOLOGUE AFUA_2G14860)-RELATED"/>
    <property type="match status" value="1"/>
</dbReference>
<keyword evidence="3" id="KW-0378">Hydrolase</keyword>
<reference evidence="3 4" key="1">
    <citation type="submission" date="2023-07" db="EMBL/GenBank/DDBJ databases">
        <authorList>
            <person name="Peeters C."/>
        </authorList>
    </citation>
    <scope>NUCLEOTIDE SEQUENCE [LARGE SCALE GENOMIC DNA]</scope>
    <source>
        <strain evidence="3 4">LMG 7141</strain>
    </source>
</reference>
<dbReference type="EMBL" id="CATYWO010000005">
    <property type="protein sequence ID" value="CAJ0797548.1"/>
    <property type="molecule type" value="Genomic_DNA"/>
</dbReference>
<keyword evidence="4" id="KW-1185">Reference proteome</keyword>
<dbReference type="RefSeq" id="WP_316658969.1">
    <property type="nucleotide sequence ID" value="NZ_CATYWO010000005.1"/>
</dbReference>
<dbReference type="InterPro" id="IPR000073">
    <property type="entry name" value="AB_hydrolase_1"/>
</dbReference>
<feature type="transmembrane region" description="Helical" evidence="1">
    <location>
        <begin position="6"/>
        <end position="24"/>
    </location>
</feature>
<evidence type="ECO:0000313" key="3">
    <source>
        <dbReference type="EMBL" id="CAJ0797548.1"/>
    </source>
</evidence>
<evidence type="ECO:0000313" key="4">
    <source>
        <dbReference type="Proteomes" id="UP001189616"/>
    </source>
</evidence>
<proteinExistence type="predicted"/>
<dbReference type="InterPro" id="IPR029058">
    <property type="entry name" value="AB_hydrolase_fold"/>
</dbReference>
<feature type="domain" description="AB hydrolase-1" evidence="2">
    <location>
        <begin position="54"/>
        <end position="158"/>
    </location>
</feature>
<dbReference type="GO" id="GO:0016787">
    <property type="term" value="F:hydrolase activity"/>
    <property type="evidence" value="ECO:0007669"/>
    <property type="project" value="UniProtKB-KW"/>
</dbReference>
<dbReference type="Gene3D" id="3.40.50.1820">
    <property type="entry name" value="alpha/beta hydrolase"/>
    <property type="match status" value="1"/>
</dbReference>
<accession>A0ABM9JLH2</accession>
<evidence type="ECO:0000256" key="1">
    <source>
        <dbReference type="SAM" id="Phobius"/>
    </source>
</evidence>
<protein>
    <submittedName>
        <fullName evidence="3">Aminoacrylate hydrolase RutD</fullName>
        <ecNumber evidence="3">3.5.1.-</ecNumber>
    </submittedName>
</protein>
<dbReference type="Pfam" id="PF00561">
    <property type="entry name" value="Abhydrolase_1"/>
    <property type="match status" value="1"/>
</dbReference>
<dbReference type="EC" id="3.5.1.-" evidence="3"/>
<dbReference type="Proteomes" id="UP001189616">
    <property type="component" value="Unassembled WGS sequence"/>
</dbReference>
<gene>
    <name evidence="3" type="primary">rutD</name>
    <name evidence="3" type="ORF">LMG7141_03396</name>
</gene>
<name>A0ABM9JLH2_9RALS</name>
<keyword evidence="1" id="KW-0812">Transmembrane</keyword>
<dbReference type="InterPro" id="IPR050266">
    <property type="entry name" value="AB_hydrolase_sf"/>
</dbReference>
<keyword evidence="1" id="KW-0472">Membrane</keyword>